<gene>
    <name evidence="1" type="ORF">LY79DRAFT_519159</name>
</gene>
<proteinExistence type="predicted"/>
<evidence type="ECO:0000313" key="1">
    <source>
        <dbReference type="EMBL" id="KAK1585282.1"/>
    </source>
</evidence>
<protein>
    <submittedName>
        <fullName evidence="1">Uncharacterized protein</fullName>
    </submittedName>
</protein>
<keyword evidence="2" id="KW-1185">Reference proteome</keyword>
<reference evidence="1" key="1">
    <citation type="submission" date="2021-06" db="EMBL/GenBank/DDBJ databases">
        <title>Comparative genomics, transcriptomics and evolutionary studies reveal genomic signatures of adaptation to plant cell wall in hemibiotrophic fungi.</title>
        <authorList>
            <consortium name="DOE Joint Genome Institute"/>
            <person name="Baroncelli R."/>
            <person name="Diaz J.F."/>
            <person name="Benocci T."/>
            <person name="Peng M."/>
            <person name="Battaglia E."/>
            <person name="Haridas S."/>
            <person name="Andreopoulos W."/>
            <person name="Labutti K."/>
            <person name="Pangilinan J."/>
            <person name="Floch G.L."/>
            <person name="Makela M.R."/>
            <person name="Henrissat B."/>
            <person name="Grigoriev I.V."/>
            <person name="Crouch J.A."/>
            <person name="De Vries R.P."/>
            <person name="Sukno S.A."/>
            <person name="Thon M.R."/>
        </authorList>
    </citation>
    <scope>NUCLEOTIDE SEQUENCE</scope>
    <source>
        <strain evidence="1">CBS 125086</strain>
    </source>
</reference>
<dbReference type="AlphaFoldDB" id="A0AAD8PVK1"/>
<accession>A0AAD8PVK1</accession>
<evidence type="ECO:0000313" key="2">
    <source>
        <dbReference type="Proteomes" id="UP001230504"/>
    </source>
</evidence>
<dbReference type="EMBL" id="JAHLJV010000046">
    <property type="protein sequence ID" value="KAK1585282.1"/>
    <property type="molecule type" value="Genomic_DNA"/>
</dbReference>
<dbReference type="GeneID" id="85439347"/>
<dbReference type="Proteomes" id="UP001230504">
    <property type="component" value="Unassembled WGS sequence"/>
</dbReference>
<name>A0AAD8PVK1_9PEZI</name>
<sequence length="349" mass="40308">MELNPGSIVGYKPKTVDIMIPDERTQDYYMTTSTWVAFKDNVEAVGLRGMFGCTAVIFVSQRGAWVGHFWESNFQSDTVPEEEFEFRILHEPKQGYREGNWKHQYHEYGWAELGFHPNLGDPGVMFGNKDDKYYEADLRVFIITPRPRGKYYDENHVLLPDDVIHDINRNAGQLQFPGKIKRLSQEIKEVYGEDTKIEVIDYAAKLLKKEDMDLAMENKLTGAQIFHLQADSDFKEARGKLLLQYRPAKTCADLASWRLWVENQGIGGRVSCGYIATNTERLNICSSDGKRHASNTQLHTLDNKLHVFCTKLKTFTSLFYKFYGDGRNNDCINLQNGRRIFLEHYSRSS</sequence>
<dbReference type="RefSeq" id="XP_060412316.1">
    <property type="nucleotide sequence ID" value="XM_060555107.1"/>
</dbReference>
<comment type="caution">
    <text evidence="1">The sequence shown here is derived from an EMBL/GenBank/DDBJ whole genome shotgun (WGS) entry which is preliminary data.</text>
</comment>
<organism evidence="1 2">
    <name type="scientific">Colletotrichum navitas</name>
    <dbReference type="NCBI Taxonomy" id="681940"/>
    <lineage>
        <taxon>Eukaryota</taxon>
        <taxon>Fungi</taxon>
        <taxon>Dikarya</taxon>
        <taxon>Ascomycota</taxon>
        <taxon>Pezizomycotina</taxon>
        <taxon>Sordariomycetes</taxon>
        <taxon>Hypocreomycetidae</taxon>
        <taxon>Glomerellales</taxon>
        <taxon>Glomerellaceae</taxon>
        <taxon>Colletotrichum</taxon>
        <taxon>Colletotrichum graminicola species complex</taxon>
    </lineage>
</organism>